<evidence type="ECO:0000313" key="2">
    <source>
        <dbReference type="Proteomes" id="UP001234495"/>
    </source>
</evidence>
<dbReference type="EMBL" id="JAUSUD010000017">
    <property type="protein sequence ID" value="MDQ0232015.1"/>
    <property type="molecule type" value="Genomic_DNA"/>
</dbReference>
<reference evidence="1 2" key="1">
    <citation type="submission" date="2023-07" db="EMBL/GenBank/DDBJ databases">
        <title>Genomic Encyclopedia of Type Strains, Phase IV (KMG-IV): sequencing the most valuable type-strain genomes for metagenomic binning, comparative biology and taxonomic classification.</title>
        <authorList>
            <person name="Goeker M."/>
        </authorList>
    </citation>
    <scope>NUCLEOTIDE SEQUENCE [LARGE SCALE GENOMIC DNA]</scope>
    <source>
        <strain evidence="1 2">DSM 29005</strain>
    </source>
</reference>
<organism evidence="1 2">
    <name type="scientific">Metabacillus malikii</name>
    <dbReference type="NCBI Taxonomy" id="1504265"/>
    <lineage>
        <taxon>Bacteria</taxon>
        <taxon>Bacillati</taxon>
        <taxon>Bacillota</taxon>
        <taxon>Bacilli</taxon>
        <taxon>Bacillales</taxon>
        <taxon>Bacillaceae</taxon>
        <taxon>Metabacillus</taxon>
    </lineage>
</organism>
<evidence type="ECO:0000313" key="1">
    <source>
        <dbReference type="EMBL" id="MDQ0232015.1"/>
    </source>
</evidence>
<keyword evidence="2" id="KW-1185">Reference proteome</keyword>
<sequence>MIVDEIVLGNVSLLMKVIMFRDNEQIYLVCSW</sequence>
<proteinExistence type="predicted"/>
<comment type="caution">
    <text evidence="1">The sequence shown here is derived from an EMBL/GenBank/DDBJ whole genome shotgun (WGS) entry which is preliminary data.</text>
</comment>
<protein>
    <submittedName>
        <fullName evidence="1">Uncharacterized protein</fullName>
    </submittedName>
</protein>
<accession>A0ABT9ZIA4</accession>
<dbReference type="Proteomes" id="UP001234495">
    <property type="component" value="Unassembled WGS sequence"/>
</dbReference>
<name>A0ABT9ZIA4_9BACI</name>
<gene>
    <name evidence="1" type="ORF">J2S19_003300</name>
</gene>